<accession>A0A847U1Q2</accession>
<dbReference type="EMBL" id="WOYG01000001">
    <property type="protein sequence ID" value="NLV09563.1"/>
    <property type="molecule type" value="Genomic_DNA"/>
</dbReference>
<sequence length="88" mass="9117">MSTVKSANSEKTFVIESAVGDDGSVTVRETGTTTTHHVVDYADALVREKLAARPVGTTVRLALAPADSAGEEWIATRIKPGAPLGLGP</sequence>
<gene>
    <name evidence="2" type="ORF">GOC74_06435</name>
</gene>
<dbReference type="AlphaFoldDB" id="A0A847U1Q2"/>
<dbReference type="Pfam" id="PF26006">
    <property type="entry name" value="DUF7999"/>
    <property type="match status" value="1"/>
</dbReference>
<proteinExistence type="predicted"/>
<feature type="domain" description="DUF7999" evidence="1">
    <location>
        <begin position="1"/>
        <end position="83"/>
    </location>
</feature>
<dbReference type="OrthoDB" id="236745at2157"/>
<dbReference type="Proteomes" id="UP000608662">
    <property type="component" value="Unassembled WGS sequence"/>
</dbReference>
<organism evidence="2 3">
    <name type="scientific">Halomicrobium mukohataei</name>
    <dbReference type="NCBI Taxonomy" id="57705"/>
    <lineage>
        <taxon>Archaea</taxon>
        <taxon>Methanobacteriati</taxon>
        <taxon>Methanobacteriota</taxon>
        <taxon>Stenosarchaea group</taxon>
        <taxon>Halobacteria</taxon>
        <taxon>Halobacteriales</taxon>
        <taxon>Haloarculaceae</taxon>
        <taxon>Halomicrobium</taxon>
    </lineage>
</organism>
<evidence type="ECO:0000259" key="1">
    <source>
        <dbReference type="Pfam" id="PF26006"/>
    </source>
</evidence>
<evidence type="ECO:0000313" key="2">
    <source>
        <dbReference type="EMBL" id="NLV09563.1"/>
    </source>
</evidence>
<comment type="caution">
    <text evidence="2">The sequence shown here is derived from an EMBL/GenBank/DDBJ whole genome shotgun (WGS) entry which is preliminary data.</text>
</comment>
<dbReference type="GeneID" id="94362630"/>
<reference evidence="2" key="1">
    <citation type="submission" date="2019-12" db="EMBL/GenBank/DDBJ databases">
        <title>Whole-genome sequence of Halomicrobium mukohataei pws1.</title>
        <authorList>
            <person name="Verma D.K."/>
            <person name="Gopal K."/>
            <person name="Prasad E.S."/>
        </authorList>
    </citation>
    <scope>NUCLEOTIDE SEQUENCE</scope>
    <source>
        <strain evidence="2">Pws1</strain>
    </source>
</reference>
<name>A0A847U1Q2_9EURY</name>
<protein>
    <recommendedName>
        <fullName evidence="1">DUF7999 domain-containing protein</fullName>
    </recommendedName>
</protein>
<dbReference type="InterPro" id="IPR058312">
    <property type="entry name" value="DUF7999"/>
</dbReference>
<evidence type="ECO:0000313" key="3">
    <source>
        <dbReference type="Proteomes" id="UP000608662"/>
    </source>
</evidence>
<dbReference type="RefSeq" id="WP_170093399.1">
    <property type="nucleotide sequence ID" value="NZ_WOYG01000001.1"/>
</dbReference>